<feature type="transmembrane region" description="Helical" evidence="1">
    <location>
        <begin position="139"/>
        <end position="158"/>
    </location>
</feature>
<gene>
    <name evidence="3" type="ORF">ACFQV2_16850</name>
</gene>
<comment type="caution">
    <text evidence="3">The sequence shown here is derived from an EMBL/GenBank/DDBJ whole genome shotgun (WGS) entry which is preliminary data.</text>
</comment>
<evidence type="ECO:0000256" key="1">
    <source>
        <dbReference type="SAM" id="Phobius"/>
    </source>
</evidence>
<dbReference type="Pfam" id="PF20182">
    <property type="entry name" value="DUF6545"/>
    <property type="match status" value="1"/>
</dbReference>
<dbReference type="InterPro" id="IPR046675">
    <property type="entry name" value="DUF6545"/>
</dbReference>
<keyword evidence="1" id="KW-1133">Transmembrane helix</keyword>
<protein>
    <submittedName>
        <fullName evidence="3">MAB_1171c family putative transporter</fullName>
    </submittedName>
</protein>
<keyword evidence="1" id="KW-0472">Membrane</keyword>
<organism evidence="3 4">
    <name type="scientific">Actinokineospora soli</name>
    <dbReference type="NCBI Taxonomy" id="1048753"/>
    <lineage>
        <taxon>Bacteria</taxon>
        <taxon>Bacillati</taxon>
        <taxon>Actinomycetota</taxon>
        <taxon>Actinomycetes</taxon>
        <taxon>Pseudonocardiales</taxon>
        <taxon>Pseudonocardiaceae</taxon>
        <taxon>Actinokineospora</taxon>
    </lineage>
</organism>
<evidence type="ECO:0000313" key="4">
    <source>
        <dbReference type="Proteomes" id="UP001596512"/>
    </source>
</evidence>
<accession>A0ABW2TPK0</accession>
<feature type="domain" description="DUF6545" evidence="2">
    <location>
        <begin position="244"/>
        <end position="354"/>
    </location>
</feature>
<evidence type="ECO:0000313" key="3">
    <source>
        <dbReference type="EMBL" id="MFC7614935.1"/>
    </source>
</evidence>
<feature type="transmembrane region" description="Helical" evidence="1">
    <location>
        <begin position="29"/>
        <end position="47"/>
    </location>
</feature>
<keyword evidence="4" id="KW-1185">Reference proteome</keyword>
<reference evidence="4" key="1">
    <citation type="journal article" date="2019" name="Int. J. Syst. Evol. Microbiol.">
        <title>The Global Catalogue of Microorganisms (GCM) 10K type strain sequencing project: providing services to taxonomists for standard genome sequencing and annotation.</title>
        <authorList>
            <consortium name="The Broad Institute Genomics Platform"/>
            <consortium name="The Broad Institute Genome Sequencing Center for Infectious Disease"/>
            <person name="Wu L."/>
            <person name="Ma J."/>
        </authorList>
    </citation>
    <scope>NUCLEOTIDE SEQUENCE [LARGE SCALE GENOMIC DNA]</scope>
    <source>
        <strain evidence="4">JCM 17695</strain>
    </source>
</reference>
<name>A0ABW2TPK0_9PSEU</name>
<dbReference type="NCBIfam" id="NF042915">
    <property type="entry name" value="MAB_1171c_fam"/>
    <property type="match status" value="1"/>
</dbReference>
<dbReference type="Proteomes" id="UP001596512">
    <property type="component" value="Unassembled WGS sequence"/>
</dbReference>
<proteinExistence type="predicted"/>
<keyword evidence="1" id="KW-0812">Transmembrane</keyword>
<feature type="transmembrane region" description="Helical" evidence="1">
    <location>
        <begin position="216"/>
        <end position="235"/>
    </location>
</feature>
<dbReference type="EMBL" id="JBHTEY010000004">
    <property type="protein sequence ID" value="MFC7614935.1"/>
    <property type="molecule type" value="Genomic_DNA"/>
</dbReference>
<sequence>MNAVLYPLCAGIAWISLLFKLLGRGRGPAAIAVELFYLFMGLTFTISDPRVWALIGDVSGVPNLALLLSQGSVIGVAATQLAALTYWELPADEARPKVRNQVYVFVGVFAAMAGLFALADLSTEDTTTAVIRYADNWRYALYLLLYVTAFAVAQYSLVVRCLRYARAVEGRWLRTGLRLAATGAVGGLAYVAARYADVVAAPLGLDPLAWEPVARLGAGLGAILALLGWSVPGWAPQARALRDWVRDFRAYRDLHPLWAALVRANPDLALDPAASRTAVRDLDFRLHRRVVEILDGRRWLRPDVAERPGDPRAEAAAIAAALAVRDRVGAASAPAVDPSDTDTAWLVRVARAYSTLEQR</sequence>
<evidence type="ECO:0000259" key="2">
    <source>
        <dbReference type="Pfam" id="PF20182"/>
    </source>
</evidence>
<feature type="transmembrane region" description="Helical" evidence="1">
    <location>
        <begin position="5"/>
        <end position="22"/>
    </location>
</feature>
<feature type="transmembrane region" description="Helical" evidence="1">
    <location>
        <begin position="179"/>
        <end position="196"/>
    </location>
</feature>
<dbReference type="InterPro" id="IPR050039">
    <property type="entry name" value="MAB_1171c-like"/>
</dbReference>
<feature type="transmembrane region" description="Helical" evidence="1">
    <location>
        <begin position="101"/>
        <end position="119"/>
    </location>
</feature>
<feature type="transmembrane region" description="Helical" evidence="1">
    <location>
        <begin position="67"/>
        <end position="89"/>
    </location>
</feature>